<dbReference type="PANTHER" id="PTHR38433:SF1">
    <property type="entry name" value="DUF1641 DOMAIN-CONTAINING PROTEIN"/>
    <property type="match status" value="1"/>
</dbReference>
<sequence length="163" mass="17290">MAANPTTSVERTQMSHTEVRAQIDKAFDENSEGIVEALGLLQALQERGVLPLVRALVEQGDDVLKVILALFQSEEYGAGVKNFIGLLQLFTKIPTESMESVIAGVGGGMKAASEAPEVGKFGVYDALKSLQDPDVARAISFGLAFLKGMGRSLAEVKQGGEHA</sequence>
<protein>
    <submittedName>
        <fullName evidence="1">DUF1641 domain-containing protein</fullName>
    </submittedName>
</protein>
<keyword evidence="2" id="KW-1185">Reference proteome</keyword>
<dbReference type="Proteomes" id="UP001164803">
    <property type="component" value="Chromosome"/>
</dbReference>
<reference evidence="1" key="1">
    <citation type="submission" date="2022-08" db="EMBL/GenBank/DDBJ databases">
        <title>Alicyclobacillus dauci DSM2870, complete genome.</title>
        <authorList>
            <person name="Wang Q."/>
            <person name="Cai R."/>
            <person name="Wang Z."/>
        </authorList>
    </citation>
    <scope>NUCLEOTIDE SEQUENCE</scope>
    <source>
        <strain evidence="1">DSM 28700</strain>
    </source>
</reference>
<dbReference type="Pfam" id="PF07849">
    <property type="entry name" value="DUF1641"/>
    <property type="match status" value="1"/>
</dbReference>
<evidence type="ECO:0000313" key="2">
    <source>
        <dbReference type="Proteomes" id="UP001164803"/>
    </source>
</evidence>
<dbReference type="PANTHER" id="PTHR38433">
    <property type="match status" value="1"/>
</dbReference>
<accession>A0ABY6Z7L5</accession>
<dbReference type="EMBL" id="CP104064">
    <property type="protein sequence ID" value="WAH38784.1"/>
    <property type="molecule type" value="Genomic_DNA"/>
</dbReference>
<name>A0ABY6Z7L5_9BACL</name>
<organism evidence="1 2">
    <name type="scientific">Alicyclobacillus dauci</name>
    <dbReference type="NCBI Taxonomy" id="1475485"/>
    <lineage>
        <taxon>Bacteria</taxon>
        <taxon>Bacillati</taxon>
        <taxon>Bacillota</taxon>
        <taxon>Bacilli</taxon>
        <taxon>Bacillales</taxon>
        <taxon>Alicyclobacillaceae</taxon>
        <taxon>Alicyclobacillus</taxon>
    </lineage>
</organism>
<dbReference type="RefSeq" id="WP_268046373.1">
    <property type="nucleotide sequence ID" value="NZ_CP104064.1"/>
</dbReference>
<gene>
    <name evidence="1" type="ORF">NZD86_10045</name>
</gene>
<proteinExistence type="predicted"/>
<evidence type="ECO:0000313" key="1">
    <source>
        <dbReference type="EMBL" id="WAH38784.1"/>
    </source>
</evidence>
<dbReference type="InterPro" id="IPR012440">
    <property type="entry name" value="DUF1641"/>
</dbReference>